<reference evidence="5" key="1">
    <citation type="submission" date="2016-04" db="EMBL/GenBank/DDBJ databases">
        <authorList>
            <person name="Evans L.H."/>
            <person name="Alamgir A."/>
            <person name="Owens N."/>
            <person name="Weber N.D."/>
            <person name="Virtaneva K."/>
            <person name="Barbian K."/>
            <person name="Babar A."/>
            <person name="Rosenke K."/>
        </authorList>
    </citation>
    <scope>NUCLEOTIDE SEQUENCE [LARGE SCALE GENOMIC DNA]</scope>
    <source>
        <strain evidence="5">CBS 101.48</strain>
    </source>
</reference>
<evidence type="ECO:0000256" key="1">
    <source>
        <dbReference type="ARBA" id="ARBA00007626"/>
    </source>
</evidence>
<dbReference type="AlphaFoldDB" id="A0A168L5B7"/>
<feature type="repeat" description="PPR" evidence="2">
    <location>
        <begin position="427"/>
        <end position="457"/>
    </location>
</feature>
<dbReference type="STRING" id="4829.A0A168L5B7"/>
<comment type="similarity">
    <text evidence="1">Belongs to the PPR family. P subfamily.</text>
</comment>
<name>A0A168L5B7_ABSGL</name>
<dbReference type="EMBL" id="LT550653">
    <property type="protein sequence ID" value="SAL96099.1"/>
    <property type="molecule type" value="Genomic_DNA"/>
</dbReference>
<feature type="repeat" description="PPR" evidence="2">
    <location>
        <begin position="677"/>
        <end position="711"/>
    </location>
</feature>
<keyword evidence="4" id="KW-0472">Membrane</keyword>
<dbReference type="OMA" id="TVHTYTN"/>
<dbReference type="NCBIfam" id="TIGR00756">
    <property type="entry name" value="PPR"/>
    <property type="match status" value="5"/>
</dbReference>
<keyword evidence="4" id="KW-0812">Transmembrane</keyword>
<organism evidence="5">
    <name type="scientific">Absidia glauca</name>
    <name type="common">Pin mould</name>
    <dbReference type="NCBI Taxonomy" id="4829"/>
    <lineage>
        <taxon>Eukaryota</taxon>
        <taxon>Fungi</taxon>
        <taxon>Fungi incertae sedis</taxon>
        <taxon>Mucoromycota</taxon>
        <taxon>Mucoromycotina</taxon>
        <taxon>Mucoromycetes</taxon>
        <taxon>Mucorales</taxon>
        <taxon>Cunninghamellaceae</taxon>
        <taxon>Absidia</taxon>
    </lineage>
</organism>
<feature type="transmembrane region" description="Helical" evidence="4">
    <location>
        <begin position="21"/>
        <end position="43"/>
    </location>
</feature>
<dbReference type="Pfam" id="PF13812">
    <property type="entry name" value="PPR_3"/>
    <property type="match status" value="3"/>
</dbReference>
<dbReference type="Proteomes" id="UP000078561">
    <property type="component" value="Unassembled WGS sequence"/>
</dbReference>
<evidence type="ECO:0000313" key="6">
    <source>
        <dbReference type="Proteomes" id="UP000078561"/>
    </source>
</evidence>
<sequence length="727" mass="83003">MKEFRYLKPESGFENRSGAKVQISASHLFLFSYPLFFFPIIILEMQKLTRVYRPQLSLLLKKGTLYTAPLPSVLKPATIATNHVFFSTQSTAAEHVTPSTTSAATGTAPPSSTIDPALLEFRQHINKATAATSLAKSTPASPGSFPSSSKGKNSSNGMIHHLWHQYEKVQDNNGLTREDYASLRSLLWKHKLWGSEDRILQLLDNMKRHGHEWSLLEYNEFFLVKLYQAKYQDILDMYNGDAFLSSGVKLSPGSFNAILATYIKLDREQDAGQLIKEALERWGLAPDIRDFDRVMHRCLPKDAEVVAKGREWIARYGFDQVKVVDTNLIHLFRDKRVDDGLWIYERLTNGNKRPALELSTCTILIKNLMDANKTRLVADIYDDMIRRGLKSNPAICSAMLTLYAHRRKEDKAEMVVRDMVMAGHPMDEVIYNQLIKVYFKARNNRKALQAFEEIQRNPALKVNEIILNTMVDGLVMNREIQAANHLYKQILATSTTSIKPDMVTFNTLFKGFVKAKEYGLAGGVIQDMYKYQCEPDTVTYTTLIDSIFEYKQPKTTIELMGYVNGMGMAPNIYTFNAMINGWVRQKNMDEAEHTLQLLKTTYQLTPTIHTMTNMIQGYVEVFNLSKVMQTFQDTVSQGIKPDRAAYNFLITGFLDHDRLDDAVTCLQHMRKAKLNPTTDTWNILLENCAKNRRWQTGATVVKEIELSGFKVTNPSLRRNYLLLKSHT</sequence>
<feature type="repeat" description="PPR" evidence="2">
    <location>
        <begin position="501"/>
        <end position="535"/>
    </location>
</feature>
<gene>
    <name evidence="5" type="primary">ABSGL_01467.1 scaffold 1580</name>
</gene>
<feature type="region of interest" description="Disordered" evidence="3">
    <location>
        <begin position="131"/>
        <end position="153"/>
    </location>
</feature>
<keyword evidence="4" id="KW-1133">Transmembrane helix</keyword>
<dbReference type="InterPro" id="IPR002885">
    <property type="entry name" value="PPR_rpt"/>
</dbReference>
<evidence type="ECO:0000256" key="3">
    <source>
        <dbReference type="SAM" id="MobiDB-lite"/>
    </source>
</evidence>
<dbReference type="InterPro" id="IPR050872">
    <property type="entry name" value="PPR_P_subfamily"/>
</dbReference>
<feature type="repeat" description="PPR" evidence="2">
    <location>
        <begin position="642"/>
        <end position="676"/>
    </location>
</feature>
<protein>
    <recommendedName>
        <fullName evidence="7">Pentacotripeptide-repeat region of PRORP domain-containing protein</fullName>
    </recommendedName>
</protein>
<evidence type="ECO:0000256" key="4">
    <source>
        <dbReference type="SAM" id="Phobius"/>
    </source>
</evidence>
<evidence type="ECO:0008006" key="7">
    <source>
        <dbReference type="Google" id="ProtNLM"/>
    </source>
</evidence>
<accession>A0A168L5B7</accession>
<dbReference type="Gene3D" id="1.25.40.10">
    <property type="entry name" value="Tetratricopeptide repeat domain"/>
    <property type="match status" value="3"/>
</dbReference>
<dbReference type="InParanoid" id="A0A168L5B7"/>
<dbReference type="PANTHER" id="PTHR46128:SF207">
    <property type="entry name" value="PENTACOTRIPEPTIDE-REPEAT REGION OF PRORP DOMAIN-CONTAINING PROTEIN"/>
    <property type="match status" value="1"/>
</dbReference>
<evidence type="ECO:0000256" key="2">
    <source>
        <dbReference type="PROSITE-ProRule" id="PRU00708"/>
    </source>
</evidence>
<dbReference type="Pfam" id="PF13041">
    <property type="entry name" value="PPR_2"/>
    <property type="match status" value="1"/>
</dbReference>
<dbReference type="OrthoDB" id="185373at2759"/>
<proteinExistence type="inferred from homology"/>
<dbReference type="PROSITE" id="PS51375">
    <property type="entry name" value="PPR"/>
    <property type="match status" value="4"/>
</dbReference>
<dbReference type="PANTHER" id="PTHR46128">
    <property type="entry name" value="MITOCHONDRIAL GROUP I INTRON SPLICING FACTOR CCM1"/>
    <property type="match status" value="1"/>
</dbReference>
<evidence type="ECO:0000313" key="5">
    <source>
        <dbReference type="EMBL" id="SAL96099.1"/>
    </source>
</evidence>
<keyword evidence="6" id="KW-1185">Reference proteome</keyword>
<dbReference type="InterPro" id="IPR011990">
    <property type="entry name" value="TPR-like_helical_dom_sf"/>
</dbReference>